<evidence type="ECO:0000313" key="2">
    <source>
        <dbReference type="Proteomes" id="UP000610456"/>
    </source>
</evidence>
<reference evidence="1" key="2">
    <citation type="submission" date="2020-09" db="EMBL/GenBank/DDBJ databases">
        <authorList>
            <person name="Sun Q."/>
            <person name="Kim S."/>
        </authorList>
    </citation>
    <scope>NUCLEOTIDE SEQUENCE</scope>
    <source>
        <strain evidence="1">KCTC 12719</strain>
    </source>
</reference>
<organism evidence="1 2">
    <name type="scientific">Salinimicrobium marinum</name>
    <dbReference type="NCBI Taxonomy" id="680283"/>
    <lineage>
        <taxon>Bacteria</taxon>
        <taxon>Pseudomonadati</taxon>
        <taxon>Bacteroidota</taxon>
        <taxon>Flavobacteriia</taxon>
        <taxon>Flavobacteriales</taxon>
        <taxon>Flavobacteriaceae</taxon>
        <taxon>Salinimicrobium</taxon>
    </lineage>
</organism>
<dbReference type="Proteomes" id="UP000610456">
    <property type="component" value="Unassembled WGS sequence"/>
</dbReference>
<accession>A0A918SKW5</accession>
<evidence type="ECO:0000313" key="1">
    <source>
        <dbReference type="EMBL" id="GHA51723.1"/>
    </source>
</evidence>
<gene>
    <name evidence="1" type="ORF">GCM10007103_35210</name>
</gene>
<name>A0A918SKW5_9FLAO</name>
<proteinExistence type="predicted"/>
<sequence>MKFKFERNKILIFLLLYIITGCGGAKYSYDFDRGKKVDFKNGKWILNEPYTNYKDNDAYLFAKNEFQKILGDSLFELIELRQTKIIKEQLPLNPGKEELREIKELSNCDFLINIESKIIRDEMGSSAHSSNLGKVTKYNEASTHIQIYDLNKLELISESKSFGIVKETKTPEDKGISEIFDHTTPGRFLALNTIKKLIRKYDKYQKE</sequence>
<dbReference type="PROSITE" id="PS51257">
    <property type="entry name" value="PROKAR_LIPOPROTEIN"/>
    <property type="match status" value="1"/>
</dbReference>
<dbReference type="EMBL" id="BMXB01000030">
    <property type="protein sequence ID" value="GHA51723.1"/>
    <property type="molecule type" value="Genomic_DNA"/>
</dbReference>
<dbReference type="AlphaFoldDB" id="A0A918SKW5"/>
<protein>
    <submittedName>
        <fullName evidence="1">Uncharacterized protein</fullName>
    </submittedName>
</protein>
<comment type="caution">
    <text evidence="1">The sequence shown here is derived from an EMBL/GenBank/DDBJ whole genome shotgun (WGS) entry which is preliminary data.</text>
</comment>
<reference evidence="1" key="1">
    <citation type="journal article" date="2014" name="Int. J. Syst. Evol. Microbiol.">
        <title>Complete genome sequence of Corynebacterium casei LMG S-19264T (=DSM 44701T), isolated from a smear-ripened cheese.</title>
        <authorList>
            <consortium name="US DOE Joint Genome Institute (JGI-PGF)"/>
            <person name="Walter F."/>
            <person name="Albersmeier A."/>
            <person name="Kalinowski J."/>
            <person name="Ruckert C."/>
        </authorList>
    </citation>
    <scope>NUCLEOTIDE SEQUENCE</scope>
    <source>
        <strain evidence="1">KCTC 12719</strain>
    </source>
</reference>
<keyword evidence="2" id="KW-1185">Reference proteome</keyword>
<dbReference type="RefSeq" id="WP_189606389.1">
    <property type="nucleotide sequence ID" value="NZ_BMXB01000030.1"/>
</dbReference>